<dbReference type="SUPFAM" id="SSF52047">
    <property type="entry name" value="RNI-like"/>
    <property type="match status" value="1"/>
</dbReference>
<dbReference type="Proteomes" id="UP001234178">
    <property type="component" value="Unassembled WGS sequence"/>
</dbReference>
<evidence type="ECO:0000256" key="3">
    <source>
        <dbReference type="ARBA" id="ARBA00022786"/>
    </source>
</evidence>
<evidence type="ECO:0000256" key="4">
    <source>
        <dbReference type="ARBA" id="ARBA00023004"/>
    </source>
</evidence>
<dbReference type="InterPro" id="IPR032675">
    <property type="entry name" value="LRR_dom_sf"/>
</dbReference>
<accession>A0ABR0AMC9</accession>
<dbReference type="Gene3D" id="1.20.1280.50">
    <property type="match status" value="1"/>
</dbReference>
<dbReference type="InterPro" id="IPR045808">
    <property type="entry name" value="Hr_FBXL5"/>
</dbReference>
<dbReference type="PANTHER" id="PTHR13318:SF121">
    <property type="entry name" value="RICH REPEAT PROTEIN, PUTATIVE-RELATED"/>
    <property type="match status" value="1"/>
</dbReference>
<keyword evidence="7" id="KW-1185">Reference proteome</keyword>
<dbReference type="InterPro" id="IPR036047">
    <property type="entry name" value="F-box-like_dom_sf"/>
</dbReference>
<sequence length="571" mass="65199">MAPKFPDEVNVFLVPHSRMKDLVGTYMDQLSTTDFRSNGALEHLLPLLENTFTEFKSHEHIENQYIMERLKQRLKLVDVTSQSVCNCHGDSQLVEILNLLRDGYTCTSKSISERINFGSQLQKAVSEFTKQFIPHMEEEEEIFQPMLMKYFAYEELLLLKQQVIQQHEFWKEKLLVQKETAENMLALLNTVAFEVTDYRSGDDEDYQETLQTLVELTCENISKNKIVHETILEASFDDLPEEMILHIFSYLNLADRTRCAQVNKHWNMLIYSPQLWKTIYPTNWAKGFYDFQYRDPYTLVESEWKTKSFLDDDDDISTAEEILSSQAEKEIQCYEKFVLNALVRIGEGVQCLVVAGGLHLSSTILHSMLVLCPNIQHLDASYTNITDLSFKGLALKKACIYLEHLDLTGCRFITDVGLERLGNCFKSPLARSFPSSKCGSCCQSCKNCPKYTDQMPMDNIRYGSNDSLFENDVSSPGLVYLSLSGCTSVTDFGLGSLLEVTVQKESLLFLDLSGCSLLSGRGLKTIAKHSSRLQPEDLYYCNRIQEGPYPEEANGCQNLECPLRGCCCFDQ</sequence>
<name>A0ABR0AMC9_9CRUS</name>
<keyword evidence="4" id="KW-0408">Iron</keyword>
<protein>
    <recommendedName>
        <fullName evidence="5">F-box domain-containing protein</fullName>
    </recommendedName>
</protein>
<evidence type="ECO:0000313" key="6">
    <source>
        <dbReference type="EMBL" id="KAK4026269.1"/>
    </source>
</evidence>
<comment type="caution">
    <text evidence="6">The sequence shown here is derived from an EMBL/GenBank/DDBJ whole genome shotgun (WGS) entry which is preliminary data.</text>
</comment>
<dbReference type="Gene3D" id="3.80.10.10">
    <property type="entry name" value="Ribonuclease Inhibitor"/>
    <property type="match status" value="2"/>
</dbReference>
<feature type="domain" description="F-box" evidence="5">
    <location>
        <begin position="233"/>
        <end position="279"/>
    </location>
</feature>
<evidence type="ECO:0000256" key="2">
    <source>
        <dbReference type="ARBA" id="ARBA00022723"/>
    </source>
</evidence>
<evidence type="ECO:0000256" key="1">
    <source>
        <dbReference type="ARBA" id="ARBA00022490"/>
    </source>
</evidence>
<dbReference type="CDD" id="cd12109">
    <property type="entry name" value="Hr_FBXL5"/>
    <property type="match status" value="1"/>
</dbReference>
<proteinExistence type="predicted"/>
<dbReference type="Pfam" id="PF13516">
    <property type="entry name" value="LRR_6"/>
    <property type="match status" value="1"/>
</dbReference>
<dbReference type="SMART" id="SM00367">
    <property type="entry name" value="LRR_CC"/>
    <property type="match status" value="4"/>
</dbReference>
<dbReference type="SMART" id="SM00256">
    <property type="entry name" value="FBOX"/>
    <property type="match status" value="1"/>
</dbReference>
<dbReference type="InterPro" id="IPR001611">
    <property type="entry name" value="Leu-rich_rpt"/>
</dbReference>
<evidence type="ECO:0000313" key="7">
    <source>
        <dbReference type="Proteomes" id="UP001234178"/>
    </source>
</evidence>
<dbReference type="Gene3D" id="1.20.120.520">
    <property type="entry name" value="nmb1532 protein domain like"/>
    <property type="match status" value="1"/>
</dbReference>
<dbReference type="PANTHER" id="PTHR13318">
    <property type="entry name" value="PARTNER OF PAIRED, ISOFORM B-RELATED"/>
    <property type="match status" value="1"/>
</dbReference>
<gene>
    <name evidence="6" type="ORF">OUZ56_015279</name>
</gene>
<dbReference type="InterPro" id="IPR006553">
    <property type="entry name" value="Leu-rich_rpt_Cys-con_subtyp"/>
</dbReference>
<dbReference type="SUPFAM" id="SSF81383">
    <property type="entry name" value="F-box domain"/>
    <property type="match status" value="1"/>
</dbReference>
<evidence type="ECO:0000259" key="5">
    <source>
        <dbReference type="PROSITE" id="PS50181"/>
    </source>
</evidence>
<keyword evidence="2" id="KW-0479">Metal-binding</keyword>
<dbReference type="InterPro" id="IPR001810">
    <property type="entry name" value="F-box_dom"/>
</dbReference>
<reference evidence="6 7" key="1">
    <citation type="journal article" date="2023" name="Nucleic Acids Res.">
        <title>The hologenome of Daphnia magna reveals possible DNA methylation and microbiome-mediated evolution of the host genome.</title>
        <authorList>
            <person name="Chaturvedi A."/>
            <person name="Li X."/>
            <person name="Dhandapani V."/>
            <person name="Marshall H."/>
            <person name="Kissane S."/>
            <person name="Cuenca-Cambronero M."/>
            <person name="Asole G."/>
            <person name="Calvet F."/>
            <person name="Ruiz-Romero M."/>
            <person name="Marangio P."/>
            <person name="Guigo R."/>
            <person name="Rago D."/>
            <person name="Mirbahai L."/>
            <person name="Eastwood N."/>
            <person name="Colbourne J.K."/>
            <person name="Zhou J."/>
            <person name="Mallon E."/>
            <person name="Orsini L."/>
        </authorList>
    </citation>
    <scope>NUCLEOTIDE SEQUENCE [LARGE SCALE GENOMIC DNA]</scope>
    <source>
        <strain evidence="6">LRV0_1</strain>
    </source>
</reference>
<dbReference type="Pfam" id="PF12937">
    <property type="entry name" value="F-box-like"/>
    <property type="match status" value="1"/>
</dbReference>
<dbReference type="EMBL" id="JAOYFB010000038">
    <property type="protein sequence ID" value="KAK4026269.1"/>
    <property type="molecule type" value="Genomic_DNA"/>
</dbReference>
<organism evidence="6 7">
    <name type="scientific">Daphnia magna</name>
    <dbReference type="NCBI Taxonomy" id="35525"/>
    <lineage>
        <taxon>Eukaryota</taxon>
        <taxon>Metazoa</taxon>
        <taxon>Ecdysozoa</taxon>
        <taxon>Arthropoda</taxon>
        <taxon>Crustacea</taxon>
        <taxon>Branchiopoda</taxon>
        <taxon>Diplostraca</taxon>
        <taxon>Cladocera</taxon>
        <taxon>Anomopoda</taxon>
        <taxon>Daphniidae</taxon>
        <taxon>Daphnia</taxon>
    </lineage>
</organism>
<keyword evidence="1" id="KW-0963">Cytoplasm</keyword>
<keyword evidence="3" id="KW-0833">Ubl conjugation pathway</keyword>
<dbReference type="PROSITE" id="PS50181">
    <property type="entry name" value="FBOX"/>
    <property type="match status" value="1"/>
</dbReference>